<comment type="similarity">
    <text evidence="1">Belongs to the UPF0065 (bug) family.</text>
</comment>
<proteinExistence type="inferred from homology"/>
<dbReference type="Gene3D" id="3.40.190.10">
    <property type="entry name" value="Periplasmic binding protein-like II"/>
    <property type="match status" value="1"/>
</dbReference>
<feature type="signal peptide" evidence="2">
    <location>
        <begin position="1"/>
        <end position="23"/>
    </location>
</feature>
<name>A0A7Z0HYK4_9RHOB</name>
<dbReference type="Pfam" id="PF03401">
    <property type="entry name" value="TctC"/>
    <property type="match status" value="1"/>
</dbReference>
<feature type="chain" id="PRO_5030603523" evidence="2">
    <location>
        <begin position="24"/>
        <end position="323"/>
    </location>
</feature>
<evidence type="ECO:0000313" key="3">
    <source>
        <dbReference type="EMBL" id="NYS24269.1"/>
    </source>
</evidence>
<dbReference type="AlphaFoldDB" id="A0A7Z0HYK4"/>
<keyword evidence="2" id="KW-0732">Signal</keyword>
<dbReference type="CDD" id="cd07012">
    <property type="entry name" value="PBP2_Bug_TTT"/>
    <property type="match status" value="1"/>
</dbReference>
<protein>
    <submittedName>
        <fullName evidence="3">Tripartite tricarboxylate transporter substrate binding protein</fullName>
    </submittedName>
</protein>
<evidence type="ECO:0000256" key="2">
    <source>
        <dbReference type="SAM" id="SignalP"/>
    </source>
</evidence>
<dbReference type="Gene3D" id="3.40.190.150">
    <property type="entry name" value="Bordetella uptake gene, domain 1"/>
    <property type="match status" value="1"/>
</dbReference>
<organism evidence="3 4">
    <name type="scientific">Rhabdonatronobacter sediminivivens</name>
    <dbReference type="NCBI Taxonomy" id="2743469"/>
    <lineage>
        <taxon>Bacteria</taxon>
        <taxon>Pseudomonadati</taxon>
        <taxon>Pseudomonadota</taxon>
        <taxon>Alphaproteobacteria</taxon>
        <taxon>Rhodobacterales</taxon>
        <taxon>Paracoccaceae</taxon>
        <taxon>Rhabdonatronobacter</taxon>
    </lineage>
</organism>
<dbReference type="EMBL" id="JACBXS010000007">
    <property type="protein sequence ID" value="NYS24269.1"/>
    <property type="molecule type" value="Genomic_DNA"/>
</dbReference>
<dbReference type="InterPro" id="IPR042100">
    <property type="entry name" value="Bug_dom1"/>
</dbReference>
<evidence type="ECO:0000256" key="1">
    <source>
        <dbReference type="ARBA" id="ARBA00006987"/>
    </source>
</evidence>
<dbReference type="Proteomes" id="UP000529417">
    <property type="component" value="Unassembled WGS sequence"/>
</dbReference>
<dbReference type="InterPro" id="IPR005064">
    <property type="entry name" value="BUG"/>
</dbReference>
<sequence length="323" mass="33955">MKLKAAVAIGALVVGASAMQVAAQDLRWRTINVIVPVGAGGGSDTYARTILPVMADCLGTNVAVRNVPGDGHLLGIGQAHRSNPDGHTITVFNLPAIPITQLSRGEDAQVDIRDMTYVGTYGSSTLVLYAHPEAAENIDDLMALYEGGESVIGAQDRVGGGEVITHVMRDQWGLDWQELVVYDGGAQLVAAILRQEVPGGVTTDASGQSAVGSGQLLPIASLGAERSPLYPDVPTAEEQGYEDLSALGFWLRTVAAPPGMDEERLAAMEACLEEAVNSDQIQEWSENTGNPVMFVGAEATSRSAAEAFRIIGEIPNFDEIAGN</sequence>
<accession>A0A7Z0HYK4</accession>
<comment type="caution">
    <text evidence="3">The sequence shown here is derived from an EMBL/GenBank/DDBJ whole genome shotgun (WGS) entry which is preliminary data.</text>
</comment>
<gene>
    <name evidence="3" type="ORF">HUK65_04620</name>
</gene>
<dbReference type="RefSeq" id="WP_179904977.1">
    <property type="nucleotide sequence ID" value="NZ_JACBXS010000007.1"/>
</dbReference>
<keyword evidence="4" id="KW-1185">Reference proteome</keyword>
<dbReference type="PANTHER" id="PTHR42928:SF3">
    <property type="entry name" value="UPF0065 PROTEIN YFLP"/>
    <property type="match status" value="1"/>
</dbReference>
<dbReference type="PANTHER" id="PTHR42928">
    <property type="entry name" value="TRICARBOXYLATE-BINDING PROTEIN"/>
    <property type="match status" value="1"/>
</dbReference>
<reference evidence="3 4" key="1">
    <citation type="journal article" date="2000" name="Arch. Microbiol.">
        <title>Rhodobaca bogoriensis gen. nov. and sp. nov., an alkaliphilic purple nonsulfur bacterium from African Rift Valley soda lakes.</title>
        <authorList>
            <person name="Milford A.D."/>
            <person name="Achenbach L.A."/>
            <person name="Jung D.O."/>
            <person name="Madigan M.T."/>
        </authorList>
    </citation>
    <scope>NUCLEOTIDE SEQUENCE [LARGE SCALE GENOMIC DNA]</scope>
    <source>
        <strain evidence="3 4">2376</strain>
    </source>
</reference>
<evidence type="ECO:0000313" key="4">
    <source>
        <dbReference type="Proteomes" id="UP000529417"/>
    </source>
</evidence>